<dbReference type="SUPFAM" id="SSF51126">
    <property type="entry name" value="Pectin lyase-like"/>
    <property type="match status" value="1"/>
</dbReference>
<name>A0A382JNW4_9ZZZZ</name>
<sequence length="301" mass="31127">MKTIRHILLAAGILAAGTASTQAASHLVLPGQDLQSIIDGAASGDLITLAPMTTGGVTVTGKNLTLRGIGASRPSIGSLTATGCKLTVIGLQFGGLTIDDSAGQAAELIVFRCAFGSLETRAAKATIQYSDLARLYVGKKAVVVDCDLDGGTTGGVGIDVNGTAALATIRNSRIHDYSLYATWTMNEECIGIRVRNGATAEIRNNLIWACKDTYHSGTETDCGMGVFVKEGSHAVILGNVIWNCYVAVGNSGLVRGHRLVYAPVSTVVRHNVLWKNNGAVDGALVGGGVTPSGTINADPKF</sequence>
<dbReference type="Pfam" id="PF13229">
    <property type="entry name" value="Beta_helix"/>
    <property type="match status" value="1"/>
</dbReference>
<dbReference type="InterPro" id="IPR012334">
    <property type="entry name" value="Pectin_lyas_fold"/>
</dbReference>
<organism evidence="2">
    <name type="scientific">marine metagenome</name>
    <dbReference type="NCBI Taxonomy" id="408172"/>
    <lineage>
        <taxon>unclassified sequences</taxon>
        <taxon>metagenomes</taxon>
        <taxon>ecological metagenomes</taxon>
    </lineage>
</organism>
<dbReference type="AlphaFoldDB" id="A0A382JNW4"/>
<evidence type="ECO:0000259" key="1">
    <source>
        <dbReference type="Pfam" id="PF13229"/>
    </source>
</evidence>
<reference evidence="2" key="1">
    <citation type="submission" date="2018-05" db="EMBL/GenBank/DDBJ databases">
        <authorList>
            <person name="Lanie J.A."/>
            <person name="Ng W.-L."/>
            <person name="Kazmierczak K.M."/>
            <person name="Andrzejewski T.M."/>
            <person name="Davidsen T.M."/>
            <person name="Wayne K.J."/>
            <person name="Tettelin H."/>
            <person name="Glass J.I."/>
            <person name="Rusch D."/>
            <person name="Podicherti R."/>
            <person name="Tsui H.-C.T."/>
            <person name="Winkler M.E."/>
        </authorList>
    </citation>
    <scope>NUCLEOTIDE SEQUENCE</scope>
</reference>
<gene>
    <name evidence="2" type="ORF">METZ01_LOCUS266280</name>
</gene>
<dbReference type="InterPro" id="IPR039448">
    <property type="entry name" value="Beta_helix"/>
</dbReference>
<dbReference type="Gene3D" id="2.160.20.10">
    <property type="entry name" value="Single-stranded right-handed beta-helix, Pectin lyase-like"/>
    <property type="match status" value="1"/>
</dbReference>
<evidence type="ECO:0000313" key="2">
    <source>
        <dbReference type="EMBL" id="SVC13426.1"/>
    </source>
</evidence>
<protein>
    <recommendedName>
        <fullName evidence="1">Right handed beta helix domain-containing protein</fullName>
    </recommendedName>
</protein>
<proteinExistence type="predicted"/>
<feature type="domain" description="Right handed beta helix" evidence="1">
    <location>
        <begin position="133"/>
        <end position="279"/>
    </location>
</feature>
<dbReference type="InterPro" id="IPR011050">
    <property type="entry name" value="Pectin_lyase_fold/virulence"/>
</dbReference>
<accession>A0A382JNW4</accession>
<dbReference type="EMBL" id="UINC01075342">
    <property type="protein sequence ID" value="SVC13426.1"/>
    <property type="molecule type" value="Genomic_DNA"/>
</dbReference>
<feature type="non-terminal residue" evidence="2">
    <location>
        <position position="301"/>
    </location>
</feature>